<dbReference type="GO" id="GO:0000278">
    <property type="term" value="P:mitotic cell cycle"/>
    <property type="evidence" value="ECO:0007669"/>
    <property type="project" value="TreeGrafter"/>
</dbReference>
<dbReference type="Pfam" id="PF07160">
    <property type="entry name" value="SKA1"/>
    <property type="match status" value="1"/>
</dbReference>
<dbReference type="GO" id="GO:0008017">
    <property type="term" value="F:microtubule binding"/>
    <property type="evidence" value="ECO:0007669"/>
    <property type="project" value="InterPro"/>
</dbReference>
<sequence>MSANKHEDTLEGIFDKQHKKLHQLNVATSLIKAKQSVKDELQELYNEVQKISYSIEGMRKDLGKMKEQNVRLRGLTSLTDTLNKKIIHQEKNIPPELIQGYLNAEKKKTYAQNNFSPDMLDCTINSTHKLTGKKTPRIGCIEKQEMMNCKRTLFNEPEICLTVLPITVEEFNKVPKYMIGRQSLETINSLVNAINQTLMAKYAILSLGKAAAQKKGEINLYLHYRKQEFDVRDENGYLYFFTAEDYYRQTKTKLDKTKLNLLIVLRHCKRLRECRIKNDLRYVITPP</sequence>
<organism evidence="4 5">
    <name type="scientific">Dinoponera quadriceps</name>
    <name type="common">South American ant</name>
    <dbReference type="NCBI Taxonomy" id="609295"/>
    <lineage>
        <taxon>Eukaryota</taxon>
        <taxon>Metazoa</taxon>
        <taxon>Ecdysozoa</taxon>
        <taxon>Arthropoda</taxon>
        <taxon>Hexapoda</taxon>
        <taxon>Insecta</taxon>
        <taxon>Pterygota</taxon>
        <taxon>Neoptera</taxon>
        <taxon>Endopterygota</taxon>
        <taxon>Hymenoptera</taxon>
        <taxon>Apocrita</taxon>
        <taxon>Aculeata</taxon>
        <taxon>Formicoidea</taxon>
        <taxon>Formicidae</taxon>
        <taxon>Ponerinae</taxon>
        <taxon>Ponerini</taxon>
        <taxon>Dinoponera</taxon>
    </lineage>
</organism>
<dbReference type="PANTHER" id="PTHR28573:SF1">
    <property type="entry name" value="SPINDLE AND KINETOCHORE-ASSOCIATED PROTEIN 1"/>
    <property type="match status" value="1"/>
</dbReference>
<dbReference type="InterPro" id="IPR009829">
    <property type="entry name" value="SKA1"/>
</dbReference>
<evidence type="ECO:0000256" key="2">
    <source>
        <dbReference type="ARBA" id="ARBA00047182"/>
    </source>
</evidence>
<dbReference type="Gene3D" id="1.10.10.1890">
    <property type="entry name" value="Ska1 microtubule binding domain-like"/>
    <property type="match status" value="1"/>
</dbReference>
<dbReference type="GO" id="GO:0051301">
    <property type="term" value="P:cell division"/>
    <property type="evidence" value="ECO:0007669"/>
    <property type="project" value="InterPro"/>
</dbReference>
<proteinExistence type="inferred from homology"/>
<evidence type="ECO:0000256" key="3">
    <source>
        <dbReference type="ARBA" id="ARBA00047202"/>
    </source>
</evidence>
<evidence type="ECO:0000313" key="5">
    <source>
        <dbReference type="RefSeq" id="XP_014473009.1"/>
    </source>
</evidence>
<dbReference type="PANTHER" id="PTHR28573">
    <property type="entry name" value="SPINDLE AND KINETOCHORE-ASSOCIATED PROTEIN 1"/>
    <property type="match status" value="1"/>
</dbReference>
<name>A0A6P3X544_DINQU</name>
<dbReference type="GO" id="GO:0072686">
    <property type="term" value="C:mitotic spindle"/>
    <property type="evidence" value="ECO:0007669"/>
    <property type="project" value="TreeGrafter"/>
</dbReference>
<dbReference type="GO" id="GO:0000940">
    <property type="term" value="C:outer kinetochore"/>
    <property type="evidence" value="ECO:0007669"/>
    <property type="project" value="TreeGrafter"/>
</dbReference>
<comment type="similarity">
    <text evidence="1">Belongs to the SKA1 family.</text>
</comment>
<dbReference type="AlphaFoldDB" id="A0A6P3X544"/>
<dbReference type="InterPro" id="IPR042031">
    <property type="entry name" value="SKA1_MBD_sf"/>
</dbReference>
<dbReference type="KEGG" id="dqu:106743558"/>
<dbReference type="Proteomes" id="UP000515204">
    <property type="component" value="Unplaced"/>
</dbReference>
<evidence type="ECO:0000313" key="4">
    <source>
        <dbReference type="Proteomes" id="UP000515204"/>
    </source>
</evidence>
<dbReference type="GO" id="GO:0005876">
    <property type="term" value="C:spindle microtubule"/>
    <property type="evidence" value="ECO:0007669"/>
    <property type="project" value="TreeGrafter"/>
</dbReference>
<dbReference type="GeneID" id="106743558"/>
<dbReference type="GO" id="GO:0007059">
    <property type="term" value="P:chromosome segregation"/>
    <property type="evidence" value="ECO:0007669"/>
    <property type="project" value="InterPro"/>
</dbReference>
<evidence type="ECO:0000256" key="1">
    <source>
        <dbReference type="ARBA" id="ARBA00006836"/>
    </source>
</evidence>
<accession>A0A6P3X544</accession>
<dbReference type="RefSeq" id="XP_014473009.1">
    <property type="nucleotide sequence ID" value="XM_014617523.1"/>
</dbReference>
<reference evidence="5" key="1">
    <citation type="submission" date="2025-08" db="UniProtKB">
        <authorList>
            <consortium name="RefSeq"/>
        </authorList>
    </citation>
    <scope>IDENTIFICATION</scope>
</reference>
<keyword evidence="4" id="KW-1185">Reference proteome</keyword>
<dbReference type="OrthoDB" id="5962at2759"/>
<gene>
    <name evidence="5" type="primary">LOC106743558</name>
</gene>
<protein>
    <recommendedName>
        <fullName evidence="2">SKA complex subunit 1</fullName>
    </recommendedName>
    <alternativeName>
        <fullName evidence="3">Spindle and kinetochore-associated protein 1</fullName>
    </alternativeName>
</protein>
<dbReference type="GO" id="GO:0031110">
    <property type="term" value="P:regulation of microtubule polymerization or depolymerization"/>
    <property type="evidence" value="ECO:0007669"/>
    <property type="project" value="TreeGrafter"/>
</dbReference>